<dbReference type="SUPFAM" id="SSF57701">
    <property type="entry name" value="Zn2/Cys6 DNA-binding domain"/>
    <property type="match status" value="1"/>
</dbReference>
<dbReference type="OrthoDB" id="4491390at2759"/>
<gene>
    <name evidence="3" type="ORF">HO173_012501</name>
</gene>
<dbReference type="AlphaFoldDB" id="A0A8H6CND4"/>
<dbReference type="Proteomes" id="UP000578531">
    <property type="component" value="Unassembled WGS sequence"/>
</dbReference>
<evidence type="ECO:0000259" key="2">
    <source>
        <dbReference type="PROSITE" id="PS50048"/>
    </source>
</evidence>
<evidence type="ECO:0000313" key="3">
    <source>
        <dbReference type="EMBL" id="KAF6226602.1"/>
    </source>
</evidence>
<dbReference type="Gene3D" id="4.10.240.10">
    <property type="entry name" value="Zn(2)-C6 fungal-type DNA-binding domain"/>
    <property type="match status" value="1"/>
</dbReference>
<dbReference type="RefSeq" id="XP_037158753.1">
    <property type="nucleotide sequence ID" value="XM_037314370.1"/>
</dbReference>
<proteinExistence type="predicted"/>
<accession>A0A8H6CND4</accession>
<dbReference type="InterPro" id="IPR036864">
    <property type="entry name" value="Zn2-C6_fun-type_DNA-bd_sf"/>
</dbReference>
<evidence type="ECO:0000256" key="1">
    <source>
        <dbReference type="ARBA" id="ARBA00023242"/>
    </source>
</evidence>
<dbReference type="CDD" id="cd00067">
    <property type="entry name" value="GAL4"/>
    <property type="match status" value="1"/>
</dbReference>
<keyword evidence="4" id="KW-1185">Reference proteome</keyword>
<organism evidence="3 4">
    <name type="scientific">Letharia columbiana</name>
    <dbReference type="NCBI Taxonomy" id="112416"/>
    <lineage>
        <taxon>Eukaryota</taxon>
        <taxon>Fungi</taxon>
        <taxon>Dikarya</taxon>
        <taxon>Ascomycota</taxon>
        <taxon>Pezizomycotina</taxon>
        <taxon>Lecanoromycetes</taxon>
        <taxon>OSLEUM clade</taxon>
        <taxon>Lecanoromycetidae</taxon>
        <taxon>Lecanorales</taxon>
        <taxon>Lecanorineae</taxon>
        <taxon>Parmeliaceae</taxon>
        <taxon>Letharia</taxon>
    </lineage>
</organism>
<dbReference type="PANTHER" id="PTHR38111">
    <property type="entry name" value="ZN(2)-C6 FUNGAL-TYPE DOMAIN-CONTAINING PROTEIN-RELATED"/>
    <property type="match status" value="1"/>
</dbReference>
<dbReference type="GO" id="GO:0000981">
    <property type="term" value="F:DNA-binding transcription factor activity, RNA polymerase II-specific"/>
    <property type="evidence" value="ECO:0007669"/>
    <property type="project" value="InterPro"/>
</dbReference>
<dbReference type="PROSITE" id="PS00463">
    <property type="entry name" value="ZN2_CY6_FUNGAL_1"/>
    <property type="match status" value="1"/>
</dbReference>
<dbReference type="GO" id="GO:0008270">
    <property type="term" value="F:zinc ion binding"/>
    <property type="evidence" value="ECO:0007669"/>
    <property type="project" value="InterPro"/>
</dbReference>
<keyword evidence="1" id="KW-0539">Nucleus</keyword>
<dbReference type="EMBL" id="JACCJC010000092">
    <property type="protein sequence ID" value="KAF6226602.1"/>
    <property type="molecule type" value="Genomic_DNA"/>
</dbReference>
<comment type="caution">
    <text evidence="3">The sequence shown here is derived from an EMBL/GenBank/DDBJ whole genome shotgun (WGS) entry which is preliminary data.</text>
</comment>
<dbReference type="InterPro" id="IPR053178">
    <property type="entry name" value="Osmoadaptation_assoc"/>
</dbReference>
<name>A0A8H6CND4_9LECA</name>
<dbReference type="PANTHER" id="PTHR38111:SF2">
    <property type="entry name" value="FINGER DOMAIN PROTEIN, PUTATIVE (AFU_ORTHOLOGUE AFUA_1G01560)-RELATED"/>
    <property type="match status" value="1"/>
</dbReference>
<sequence>MGKRSSGCITCRKRKVKCDEAKPECERCKKATYRCAGYDQSWLNEAPFEREAHKRILVRNQLYNARHNAFLPKQALISQGLLPAEKVAQELDLSAFREDICRSFLFHRLCSGENLSKAISWWLNPTPRVQVQSRTLVSASKAMVAAFFGRIHQQPLIMNEGTKFYGEALRNLSSDLSHKVKAYTFETLGATMALNMYEMIHLTPDSTGLLTHAGGIKDLIYARGPELHKSYPEKEIYLEARVILVANAIFSCQRTFLEEQKWKDVPWEEDVSAKSMFDYIVDVLSDLPYFLQQVAHANISTATDLPERPDKELLQKQLLERLQILRKLRGEWHIKYSTPVWQVPVASASSQGSDSIRPPFDAAIHFADVFRAYEYCAYQMACILLFLLYQDLSPENLQPVEDILPGLFPHGSIQNVVCNICRCTEYLCHEQNGSRGYIVLQLPATIAYLATDKNSPEAKWLYHVCKKRARSSGFGWGEFAMDQVTPLSLWMASCRDRHRNAGSNGHFAVVRPCWAVDPKEPAIGRSASLHSDAALPLRAWKSLGEAVRNPS</sequence>
<dbReference type="SMART" id="SM00066">
    <property type="entry name" value="GAL4"/>
    <property type="match status" value="1"/>
</dbReference>
<protein>
    <recommendedName>
        <fullName evidence="2">Zn(2)-C6 fungal-type domain-containing protein</fullName>
    </recommendedName>
</protein>
<feature type="domain" description="Zn(2)-C6 fungal-type" evidence="2">
    <location>
        <begin position="7"/>
        <end position="35"/>
    </location>
</feature>
<dbReference type="PROSITE" id="PS50048">
    <property type="entry name" value="ZN2_CY6_FUNGAL_2"/>
    <property type="match status" value="1"/>
</dbReference>
<reference evidence="3 4" key="1">
    <citation type="journal article" date="2020" name="Genomics">
        <title>Complete, high-quality genomes from long-read metagenomic sequencing of two wolf lichen thalli reveals enigmatic genome architecture.</title>
        <authorList>
            <person name="McKenzie S.K."/>
            <person name="Walston R.F."/>
            <person name="Allen J.L."/>
        </authorList>
    </citation>
    <scope>NUCLEOTIDE SEQUENCE [LARGE SCALE GENOMIC DNA]</scope>
    <source>
        <strain evidence="3">WasteWater2</strain>
    </source>
</reference>
<dbReference type="GeneID" id="59294135"/>
<dbReference type="Pfam" id="PF00172">
    <property type="entry name" value="Zn_clus"/>
    <property type="match status" value="1"/>
</dbReference>
<dbReference type="InterPro" id="IPR001138">
    <property type="entry name" value="Zn2Cys6_DnaBD"/>
</dbReference>
<evidence type="ECO:0000313" key="4">
    <source>
        <dbReference type="Proteomes" id="UP000578531"/>
    </source>
</evidence>